<reference evidence="1" key="1">
    <citation type="submission" date="2023-10" db="EMBL/GenBank/DDBJ databases">
        <authorList>
            <person name="Chen Y."/>
            <person name="Shah S."/>
            <person name="Dougan E. K."/>
            <person name="Thang M."/>
            <person name="Chan C."/>
        </authorList>
    </citation>
    <scope>NUCLEOTIDE SEQUENCE [LARGE SCALE GENOMIC DNA]</scope>
</reference>
<keyword evidence="2" id="KW-1185">Reference proteome</keyword>
<comment type="caution">
    <text evidence="1">The sequence shown here is derived from an EMBL/GenBank/DDBJ whole genome shotgun (WGS) entry which is preliminary data.</text>
</comment>
<name>A0ABN9SBH2_9DINO</name>
<evidence type="ECO:0000313" key="1">
    <source>
        <dbReference type="EMBL" id="CAK0827731.1"/>
    </source>
</evidence>
<feature type="non-terminal residue" evidence="1">
    <location>
        <position position="62"/>
    </location>
</feature>
<sequence>APPLTHQTLKGWNALEPSKSRPPVPFLVVPAAARWLLRAGKALSGLADLIMFETYTRPSEIL</sequence>
<feature type="non-terminal residue" evidence="1">
    <location>
        <position position="1"/>
    </location>
</feature>
<dbReference type="EMBL" id="CAUYUJ010009812">
    <property type="protein sequence ID" value="CAK0827731.1"/>
    <property type="molecule type" value="Genomic_DNA"/>
</dbReference>
<dbReference type="Proteomes" id="UP001189429">
    <property type="component" value="Unassembled WGS sequence"/>
</dbReference>
<proteinExistence type="predicted"/>
<gene>
    <name evidence="1" type="ORF">PCOR1329_LOCUS27191</name>
</gene>
<evidence type="ECO:0000313" key="2">
    <source>
        <dbReference type="Proteomes" id="UP001189429"/>
    </source>
</evidence>
<protein>
    <submittedName>
        <fullName evidence="1">Uncharacterized protein</fullName>
    </submittedName>
</protein>
<accession>A0ABN9SBH2</accession>
<organism evidence="1 2">
    <name type="scientific">Prorocentrum cordatum</name>
    <dbReference type="NCBI Taxonomy" id="2364126"/>
    <lineage>
        <taxon>Eukaryota</taxon>
        <taxon>Sar</taxon>
        <taxon>Alveolata</taxon>
        <taxon>Dinophyceae</taxon>
        <taxon>Prorocentrales</taxon>
        <taxon>Prorocentraceae</taxon>
        <taxon>Prorocentrum</taxon>
    </lineage>
</organism>